<dbReference type="Pfam" id="PF00126">
    <property type="entry name" value="HTH_1"/>
    <property type="match status" value="1"/>
</dbReference>
<protein>
    <submittedName>
        <fullName evidence="6">LysR family transcriptional regulator</fullName>
    </submittedName>
</protein>
<keyword evidence="7" id="KW-1185">Reference proteome</keyword>
<dbReference type="InterPro" id="IPR005119">
    <property type="entry name" value="LysR_subst-bd"/>
</dbReference>
<evidence type="ECO:0000313" key="6">
    <source>
        <dbReference type="EMBL" id="RHW42554.1"/>
    </source>
</evidence>
<dbReference type="InterPro" id="IPR000847">
    <property type="entry name" value="LysR_HTH_N"/>
</dbReference>
<dbReference type="PANTHER" id="PTHR30126">
    <property type="entry name" value="HTH-TYPE TRANSCRIPTIONAL REGULATOR"/>
    <property type="match status" value="1"/>
</dbReference>
<dbReference type="InterPro" id="IPR047788">
    <property type="entry name" value="LysR-like_Sec_metab"/>
</dbReference>
<dbReference type="InterPro" id="IPR036390">
    <property type="entry name" value="WH_DNA-bd_sf"/>
</dbReference>
<dbReference type="GO" id="GO:0003700">
    <property type="term" value="F:DNA-binding transcription factor activity"/>
    <property type="evidence" value="ECO:0007669"/>
    <property type="project" value="InterPro"/>
</dbReference>
<reference evidence="6 7" key="1">
    <citation type="journal article" date="2017" name="Int. J. Syst. Evol. Microbiol.">
        <title>Bacillus notoginsengisoli sp. nov., a novel bacterium isolated from the rhizosphere of Panax notoginseng.</title>
        <authorList>
            <person name="Zhang M.Y."/>
            <person name="Cheng J."/>
            <person name="Cai Y."/>
            <person name="Zhang T.Y."/>
            <person name="Wu Y.Y."/>
            <person name="Manikprabhu D."/>
            <person name="Li W.J."/>
            <person name="Zhang Y.X."/>
        </authorList>
    </citation>
    <scope>NUCLEOTIDE SEQUENCE [LARGE SCALE GENOMIC DNA]</scope>
    <source>
        <strain evidence="6 7">JCM 30743</strain>
    </source>
</reference>
<dbReference type="OrthoDB" id="9803735at2"/>
<dbReference type="FunFam" id="1.10.10.10:FF:000001">
    <property type="entry name" value="LysR family transcriptional regulator"/>
    <property type="match status" value="1"/>
</dbReference>
<dbReference type="EMBL" id="QWEG01000002">
    <property type="protein sequence ID" value="RHW42554.1"/>
    <property type="molecule type" value="Genomic_DNA"/>
</dbReference>
<evidence type="ECO:0000256" key="4">
    <source>
        <dbReference type="ARBA" id="ARBA00023163"/>
    </source>
</evidence>
<sequence>MDFHQLFVFTKVVEHKSFSKAAEDIFLSQSTVSSHIQSLEKMLNVSLFDRVGREIILTPYGERLYQWAQKLLLMKDEALLDLNKGMAEFRGIIRVAASSVPGQFIMPKMVKQFRKEYPAAGFNISQFPSKAVADKVLSGTVDVGLLGAKYENEKLEYIPLLKERLVLVTSKEIELKGPVSIHSVKNYPFVMRHSDSGTNTMLEQLLKKAGIQKDQLNIIAYTDSGQSLIQFVRQDIGISIMSEIAARDYAEHNMVNVYEIDGFNDERYFYLVYNVFKTLPLISKLFVDFASKEGFTFGNGE</sequence>
<dbReference type="SUPFAM" id="SSF53850">
    <property type="entry name" value="Periplasmic binding protein-like II"/>
    <property type="match status" value="1"/>
</dbReference>
<dbReference type="Gene3D" id="3.40.190.290">
    <property type="match status" value="1"/>
</dbReference>
<dbReference type="PROSITE" id="PS50931">
    <property type="entry name" value="HTH_LYSR"/>
    <property type="match status" value="1"/>
</dbReference>
<organism evidence="6 7">
    <name type="scientific">Neobacillus notoginsengisoli</name>
    <dbReference type="NCBI Taxonomy" id="1578198"/>
    <lineage>
        <taxon>Bacteria</taxon>
        <taxon>Bacillati</taxon>
        <taxon>Bacillota</taxon>
        <taxon>Bacilli</taxon>
        <taxon>Bacillales</taxon>
        <taxon>Bacillaceae</taxon>
        <taxon>Neobacillus</taxon>
    </lineage>
</organism>
<evidence type="ECO:0000256" key="3">
    <source>
        <dbReference type="ARBA" id="ARBA00023125"/>
    </source>
</evidence>
<dbReference type="NCBIfam" id="NF040786">
    <property type="entry name" value="LysR_Sec_metab"/>
    <property type="match status" value="1"/>
</dbReference>
<dbReference type="PRINTS" id="PR00039">
    <property type="entry name" value="HTHLYSR"/>
</dbReference>
<evidence type="ECO:0000259" key="5">
    <source>
        <dbReference type="PROSITE" id="PS50931"/>
    </source>
</evidence>
<keyword evidence="2" id="KW-0805">Transcription regulation</keyword>
<gene>
    <name evidence="6" type="ORF">D1B31_02845</name>
</gene>
<dbReference type="GO" id="GO:0000976">
    <property type="term" value="F:transcription cis-regulatory region binding"/>
    <property type="evidence" value="ECO:0007669"/>
    <property type="project" value="TreeGrafter"/>
</dbReference>
<feature type="domain" description="HTH lysR-type" evidence="5">
    <location>
        <begin position="1"/>
        <end position="58"/>
    </location>
</feature>
<dbReference type="Gene3D" id="1.10.10.10">
    <property type="entry name" value="Winged helix-like DNA-binding domain superfamily/Winged helix DNA-binding domain"/>
    <property type="match status" value="1"/>
</dbReference>
<dbReference type="SUPFAM" id="SSF46785">
    <property type="entry name" value="Winged helix' DNA-binding domain"/>
    <property type="match status" value="1"/>
</dbReference>
<keyword evidence="4" id="KW-0804">Transcription</keyword>
<dbReference type="AlphaFoldDB" id="A0A417YXX1"/>
<comment type="caution">
    <text evidence="6">The sequence shown here is derived from an EMBL/GenBank/DDBJ whole genome shotgun (WGS) entry which is preliminary data.</text>
</comment>
<keyword evidence="3" id="KW-0238">DNA-binding</keyword>
<name>A0A417YXX1_9BACI</name>
<dbReference type="InterPro" id="IPR036388">
    <property type="entry name" value="WH-like_DNA-bd_sf"/>
</dbReference>
<dbReference type="Pfam" id="PF03466">
    <property type="entry name" value="LysR_substrate"/>
    <property type="match status" value="1"/>
</dbReference>
<comment type="similarity">
    <text evidence="1">Belongs to the LysR transcriptional regulatory family.</text>
</comment>
<dbReference type="RefSeq" id="WP_118919251.1">
    <property type="nucleotide sequence ID" value="NZ_QWEG01000002.1"/>
</dbReference>
<evidence type="ECO:0000313" key="7">
    <source>
        <dbReference type="Proteomes" id="UP000284416"/>
    </source>
</evidence>
<dbReference type="Proteomes" id="UP000284416">
    <property type="component" value="Unassembled WGS sequence"/>
</dbReference>
<proteinExistence type="inferred from homology"/>
<evidence type="ECO:0000256" key="2">
    <source>
        <dbReference type="ARBA" id="ARBA00023015"/>
    </source>
</evidence>
<dbReference type="PANTHER" id="PTHR30126:SF64">
    <property type="entry name" value="HTH-TYPE TRANSCRIPTIONAL REGULATOR CITR"/>
    <property type="match status" value="1"/>
</dbReference>
<accession>A0A417YXX1</accession>
<evidence type="ECO:0000256" key="1">
    <source>
        <dbReference type="ARBA" id="ARBA00009437"/>
    </source>
</evidence>